<feature type="non-terminal residue" evidence="11">
    <location>
        <position position="1"/>
    </location>
</feature>
<dbReference type="GO" id="GO:0000978">
    <property type="term" value="F:RNA polymerase II cis-regulatory region sequence-specific DNA binding"/>
    <property type="evidence" value="ECO:0007669"/>
    <property type="project" value="TreeGrafter"/>
</dbReference>
<feature type="domain" description="C2H2-type" evidence="10">
    <location>
        <begin position="191"/>
        <end position="218"/>
    </location>
</feature>
<dbReference type="PROSITE" id="PS00028">
    <property type="entry name" value="ZINC_FINGER_C2H2_1"/>
    <property type="match status" value="3"/>
</dbReference>
<evidence type="ECO:0000256" key="2">
    <source>
        <dbReference type="ARBA" id="ARBA00022723"/>
    </source>
</evidence>
<dbReference type="PANTHER" id="PTHR24404">
    <property type="entry name" value="ZINC FINGER PROTEIN"/>
    <property type="match status" value="1"/>
</dbReference>
<sequence>MTVEATESAVPHLVLTEDIKDLSRLLDETKEVRLEADKLLDPLPEMPMGGGLPLALHHDIYATIKHEIPSTADDDVKNIPGVPGGSEQQMLFGVNNFALNVPYCAPGGTNNNNEIVNHNHSKNGRILTADRKRPYPCSRCTSRFGSKMELEEHQNSHTGQKPFECDVCKARFNRRSTLWNHKRIHSDAKPFVCTVCQMTFKWKNSLKCHKEMHLRKNESSTVLDNDLRQLTYATAAKKRLIQMVEEGQLDGSGSAVSSAIHSQPLITTASPKKKNGKNQHSTSGGLINIQTSLSSASKGWMNTNMLSQNDHPLDLDPSSLDTLVQQSNQNLLAHLCSTDMDNCRNTNILGSMDDTNAMLSNPLFSDMKPDLNLLHHHQDIQFQYPNNLLSSSMSAHSPLNVQLPLNLMNINRINGLHSPQQLPSVHHLSSTSLANGVVLPMEYPLHDSIVSSVGHPQYIVTPPSDIMLSHSALAYPSQGGFPLQLMDNGCNPLPGCSEYAPNFDYGSGLMGGQYQLSDDQMSLAPQQQDSILNDETKCLPYDQW</sequence>
<accession>A0AA36D8J0</accession>
<keyword evidence="7" id="KW-0539">Nucleus</keyword>
<evidence type="ECO:0000256" key="7">
    <source>
        <dbReference type="ARBA" id="ARBA00023242"/>
    </source>
</evidence>
<dbReference type="AlphaFoldDB" id="A0AA36D8J0"/>
<organism evidence="11 12">
    <name type="scientific">Mesorhabditis spiculigera</name>
    <dbReference type="NCBI Taxonomy" id="96644"/>
    <lineage>
        <taxon>Eukaryota</taxon>
        <taxon>Metazoa</taxon>
        <taxon>Ecdysozoa</taxon>
        <taxon>Nematoda</taxon>
        <taxon>Chromadorea</taxon>
        <taxon>Rhabditida</taxon>
        <taxon>Rhabditina</taxon>
        <taxon>Rhabditomorpha</taxon>
        <taxon>Rhabditoidea</taxon>
        <taxon>Rhabditidae</taxon>
        <taxon>Mesorhabditinae</taxon>
        <taxon>Mesorhabditis</taxon>
    </lineage>
</organism>
<evidence type="ECO:0000256" key="4">
    <source>
        <dbReference type="ARBA" id="ARBA00022771"/>
    </source>
</evidence>
<protein>
    <recommendedName>
        <fullName evidence="10">C2H2-type domain-containing protein</fullName>
    </recommendedName>
</protein>
<dbReference type="InterPro" id="IPR050589">
    <property type="entry name" value="Ikaros_C2H2-ZF"/>
</dbReference>
<dbReference type="EMBL" id="CATQJA010002665">
    <property type="protein sequence ID" value="CAJ0583079.1"/>
    <property type="molecule type" value="Genomic_DNA"/>
</dbReference>
<dbReference type="FunFam" id="3.30.160.60:FF:001666">
    <property type="entry name" value="MDS1 and EVI1 complex locus"/>
    <property type="match status" value="1"/>
</dbReference>
<dbReference type="FunFam" id="3.30.160.60:FF:001729">
    <property type="entry name" value="Zinc finger protein 337"/>
    <property type="match status" value="1"/>
</dbReference>
<evidence type="ECO:0000256" key="1">
    <source>
        <dbReference type="ARBA" id="ARBA00004123"/>
    </source>
</evidence>
<keyword evidence="6" id="KW-0238">DNA-binding</keyword>
<keyword evidence="4 8" id="KW-0863">Zinc-finger</keyword>
<keyword evidence="12" id="KW-1185">Reference proteome</keyword>
<dbReference type="InterPro" id="IPR036236">
    <property type="entry name" value="Znf_C2H2_sf"/>
</dbReference>
<dbReference type="Pfam" id="PF00096">
    <property type="entry name" value="zf-C2H2"/>
    <property type="match status" value="1"/>
</dbReference>
<evidence type="ECO:0000313" key="11">
    <source>
        <dbReference type="EMBL" id="CAJ0583079.1"/>
    </source>
</evidence>
<gene>
    <name evidence="11" type="ORF">MSPICULIGERA_LOCUS21193</name>
</gene>
<evidence type="ECO:0000256" key="9">
    <source>
        <dbReference type="SAM" id="MobiDB-lite"/>
    </source>
</evidence>
<dbReference type="InterPro" id="IPR013087">
    <property type="entry name" value="Znf_C2H2_type"/>
</dbReference>
<dbReference type="GO" id="GO:0003700">
    <property type="term" value="F:DNA-binding transcription factor activity"/>
    <property type="evidence" value="ECO:0007669"/>
    <property type="project" value="TreeGrafter"/>
</dbReference>
<dbReference type="GO" id="GO:0006357">
    <property type="term" value="P:regulation of transcription by RNA polymerase II"/>
    <property type="evidence" value="ECO:0007669"/>
    <property type="project" value="TreeGrafter"/>
</dbReference>
<evidence type="ECO:0000256" key="8">
    <source>
        <dbReference type="PROSITE-ProRule" id="PRU00042"/>
    </source>
</evidence>
<evidence type="ECO:0000256" key="3">
    <source>
        <dbReference type="ARBA" id="ARBA00022737"/>
    </source>
</evidence>
<dbReference type="SMART" id="SM00355">
    <property type="entry name" value="ZnF_C2H2"/>
    <property type="match status" value="3"/>
</dbReference>
<proteinExistence type="predicted"/>
<dbReference type="Gene3D" id="3.30.160.60">
    <property type="entry name" value="Classic Zinc Finger"/>
    <property type="match status" value="3"/>
</dbReference>
<reference evidence="11" key="1">
    <citation type="submission" date="2023-06" db="EMBL/GenBank/DDBJ databases">
        <authorList>
            <person name="Delattre M."/>
        </authorList>
    </citation>
    <scope>NUCLEOTIDE SEQUENCE</scope>
    <source>
        <strain evidence="11">AF72</strain>
    </source>
</reference>
<feature type="domain" description="C2H2-type" evidence="10">
    <location>
        <begin position="163"/>
        <end position="190"/>
    </location>
</feature>
<dbReference type="GO" id="GO:0005634">
    <property type="term" value="C:nucleus"/>
    <property type="evidence" value="ECO:0007669"/>
    <property type="project" value="UniProtKB-SubCell"/>
</dbReference>
<dbReference type="GO" id="GO:0008270">
    <property type="term" value="F:zinc ion binding"/>
    <property type="evidence" value="ECO:0007669"/>
    <property type="project" value="UniProtKB-KW"/>
</dbReference>
<keyword evidence="2" id="KW-0479">Metal-binding</keyword>
<dbReference type="Proteomes" id="UP001177023">
    <property type="component" value="Unassembled WGS sequence"/>
</dbReference>
<dbReference type="PANTHER" id="PTHR24404:SF106">
    <property type="entry name" value="C2H2-TYPE DOMAIN-CONTAINING PROTEIN"/>
    <property type="match status" value="1"/>
</dbReference>
<comment type="caution">
    <text evidence="11">The sequence shown here is derived from an EMBL/GenBank/DDBJ whole genome shotgun (WGS) entry which is preliminary data.</text>
</comment>
<evidence type="ECO:0000256" key="5">
    <source>
        <dbReference type="ARBA" id="ARBA00022833"/>
    </source>
</evidence>
<evidence type="ECO:0000256" key="6">
    <source>
        <dbReference type="ARBA" id="ARBA00023125"/>
    </source>
</evidence>
<keyword evidence="5" id="KW-0862">Zinc</keyword>
<evidence type="ECO:0000313" key="12">
    <source>
        <dbReference type="Proteomes" id="UP001177023"/>
    </source>
</evidence>
<dbReference type="SUPFAM" id="SSF57667">
    <property type="entry name" value="beta-beta-alpha zinc fingers"/>
    <property type="match status" value="2"/>
</dbReference>
<feature type="domain" description="C2H2-type" evidence="10">
    <location>
        <begin position="135"/>
        <end position="162"/>
    </location>
</feature>
<keyword evidence="3" id="KW-0677">Repeat</keyword>
<feature type="region of interest" description="Disordered" evidence="9">
    <location>
        <begin position="263"/>
        <end position="285"/>
    </location>
</feature>
<comment type="subcellular location">
    <subcellularLocation>
        <location evidence="1">Nucleus</location>
    </subcellularLocation>
</comment>
<evidence type="ECO:0000259" key="10">
    <source>
        <dbReference type="PROSITE" id="PS50157"/>
    </source>
</evidence>
<dbReference type="PROSITE" id="PS50157">
    <property type="entry name" value="ZINC_FINGER_C2H2_2"/>
    <property type="match status" value="3"/>
</dbReference>
<name>A0AA36D8J0_9BILA</name>